<evidence type="ECO:0000313" key="5">
    <source>
        <dbReference type="Proteomes" id="UP000028525"/>
    </source>
</evidence>
<comment type="caution">
    <text evidence="4">The sequence shown here is derived from an EMBL/GenBank/DDBJ whole genome shotgun (WGS) entry which is preliminary data.</text>
</comment>
<evidence type="ECO:0000256" key="2">
    <source>
        <dbReference type="SAM" id="MobiDB-lite"/>
    </source>
</evidence>
<feature type="coiled-coil region" evidence="1">
    <location>
        <begin position="837"/>
        <end position="871"/>
    </location>
</feature>
<dbReference type="SUPFAM" id="SSF58104">
    <property type="entry name" value="Methyl-accepting chemotaxis protein (MCP) signaling domain"/>
    <property type="match status" value="1"/>
</dbReference>
<dbReference type="STRING" id="29354.IO98_11445"/>
<sequence>MTNDFMVELMAALSVAKSKKQINQDIKNIEKSINTLRLTADLFKGESQKQVNAAIKELESKARVIRIKADFDSKQAQKAVNDALKNVSINDIKINEQGIRLKARKIITDIRTEISKTPIPINFEIRKETLQNQLTSYLTKNSKISESSVLLGEADKLRGLFSSIDSKDSFRYATEKFRLFKSEVVATGFASKSTSDKVGDMVGKITRIGTLFGVASVGINKYKDSVSTLKDMSTILTEITKTSNIAGENLKKLGEDSFSIASKYGQSATNYLEGVREMARSGYDSLAKELGELSVLAQSAGDMTSEMANNYLLATDAAYKYGGSVEKLTAALDGANYISNRNSATLTDIADATRVSASYAAEAGVKIDELTAAEATMVAATKRSGSEMGRAFRSILLNLQQVSGEFDGEIIDEEQLKKVEKRVHSLGVELEVMGENGAELRNPMEVLKELAQVYNSLPENSAARQGLISDLGGKYHANALTALLSRWDMYEKMLSEFSRGSGSSINEAMKTADSWEGRLNSLQNTWDSFVNSITNQDHIKGGVSFLDNTIQAFQRLIDTIGALPVLLTAVNASMTALNKDYGLTQLFNPETSKVDIQGNLMGIDFTAIKAQKKHFEEAGSAIEGWNKKLLLGQTDVNKFGESVVKNNAQLKDYLGTCSVEAPASLKGYQAYLKSAGVSTDALRWKTVALNAVISLGIGVGIQLAIAGITKFIQRQEEAKQAASDAADRIETLSDALKSNQKTVSDSAKKFAELKQGIDSLSGKNVSLSDGEYEEFLSISNDLAKIFPTLSRNYDENGNAIVNLSGNVDTIVGSLQDLIEAQRDLTNSQIADELPTVFKGATTKSDAYKAELNNLEQQRDALVNSLGNVQSNDFADNFIDGISNRWLTVSSDNFEVLSQMKSDYEKLLNEANIDFETLTPNYKTNEYGQEIPVDFTFNITSSDEDIDNAKKTIDKGVQELASHYEKDIAELNTDIANTTNKNKSNWSSLGGSIAAWLSSDSSYKVMSDSMQASVQQIINNLDWSSLDFRSWDNAKEYVQDNIISLFEGVDGSNIAKQFEKAFDLKAQFQNGEVTLDEYLKGITDFKSLIDGFDDNTKKSIDFIFSVSSSDGSSVDSMIQGVEDKLQESAIEKVGELSLGDLEIAFDKIDVPKGTLLSWEELLNLIKEYKESLKSAPNFATLFSELPIDKIEEYISLLNSGNITEKSISSFSELNDLMSQTGTNAGDAVKSLKDYADGFTISTDLTSNIQNAYDLLKSVGEQYKKTGKIGLSSLESITKQYPQLRAAVNEYTQGLISADDMISQLQTAYDNDAMAYKAAMAYKLSDDVEFFSTTVSNNKSLFDDLGKAYGLDVENWKTMAQAKAEIDQKLIQSLSSAWSKYYNIVFDSISGLASLDGMDLSRASSHGVAVSEEQQKAWSEATKQANKYNQIINGLNEAASIQITPPDFGGIGSVDSKSGSSKNDKSETEKEINWYERQLQLFNDKRSELMEKASDSTIDYLGITNEEFARARELFNENTGSVTDGANELAAIAKHAGISLAELYTLIANGNPGESRENYLAQVLELDKEILSQTEQTVEGYKKVWEDAASKISAQDKAKIELGHNDIETFKGDDAENVQAAIDAYDNWIAMQKQYAESQKKNTSAAMAQYDNSIAAINKENEQLEKTNSILEAKMNYLKSIGEIPSASLYGKLINNTGTEISNTQKEISDLKDKLKAARTKYGKDSEEYANLDGDIKEAKKSLYGLKQLQEEYNNKLKQMPIDHLSTMISMYDDITAKIENWGAVQTATGGKLNAEYYQMLISNGVTVIGQYEKQIREIKNLMSEYEKGSSVWQELYDQLQDIDSATSSMVTNLQKWNEELLKMPLESINTYSDSLQKVITGLNGVKSELDSATSAITTAISDQINLLEEEQKVAADAHQAEIDALQKKADLLEKTNEKLKLQMSLEQAEYNLARSLSQKVNKEIRNGEEVHVEDYDAVRKAKEDKIDAQFNIDKYNLQQQIEDAKTDLDDLNDGYQKQIEALEEISKKYSEISSAAEKISNANLATSLFGEGWAEKVLSGNSEEIYATLTSLYQTNAEQLEQYQKQADSTSNIYSLLENYIDSYKAGEISYEQAMTKINGLLSQMNDSMTAMDNLQNIFDYLATVNGTDANSDSILKGIKDGLSVTADELVKSLEQYNKNAGTISEYTSSWQQLTDNVSSMLDVLKQVRDNLKNALDDYDSDDSDDEPYDKSRGKGWGTGDVNNGPGVFADGIKNGLVGSSSDTEREKMIKYLATNELKSGEVPIIAHEGEAILNHGQQEQLLDNVDTSDNLTVMQKLEKHGLKEIEPDVHPLYKLHKEDDFSVKWENVLRDYGASYSFKPSIPDYSSVIQAIKPMQPADIHISYGDLSFPNVRDVTDAFGEFAKLTDQALRQVVSKI</sequence>
<accession>A0A084JMB5</accession>
<dbReference type="EMBL" id="JPME01000013">
    <property type="protein sequence ID" value="KEZ90099.1"/>
    <property type="molecule type" value="Genomic_DNA"/>
</dbReference>
<evidence type="ECO:0000259" key="3">
    <source>
        <dbReference type="Pfam" id="PF10145"/>
    </source>
</evidence>
<keyword evidence="5" id="KW-1185">Reference proteome</keyword>
<keyword evidence="1" id="KW-0175">Coiled coil</keyword>
<feature type="coiled-coil region" evidence="1">
    <location>
        <begin position="1907"/>
        <end position="1948"/>
    </location>
</feature>
<feature type="coiled-coil region" evidence="1">
    <location>
        <begin position="1993"/>
        <end position="2031"/>
    </location>
</feature>
<feature type="compositionally biased region" description="Acidic residues" evidence="2">
    <location>
        <begin position="2216"/>
        <end position="2227"/>
    </location>
</feature>
<evidence type="ECO:0000256" key="1">
    <source>
        <dbReference type="SAM" id="Coils"/>
    </source>
</evidence>
<dbReference type="Proteomes" id="UP000028525">
    <property type="component" value="Unassembled WGS sequence"/>
</dbReference>
<feature type="domain" description="Phage tail tape measure protein" evidence="3">
    <location>
        <begin position="261"/>
        <end position="473"/>
    </location>
</feature>
<dbReference type="RefSeq" id="WP_038281041.1">
    <property type="nucleotide sequence ID" value="NZ_JPME01000013.1"/>
</dbReference>
<feature type="coiled-coil region" evidence="1">
    <location>
        <begin position="1645"/>
        <end position="1719"/>
    </location>
</feature>
<dbReference type="Pfam" id="PF10145">
    <property type="entry name" value="PhageMin_Tail"/>
    <property type="match status" value="1"/>
</dbReference>
<name>A0A084JMB5_9FIRM</name>
<dbReference type="OrthoDB" id="9813148at2"/>
<dbReference type="InterPro" id="IPR010090">
    <property type="entry name" value="Phage_tape_meas"/>
</dbReference>
<feature type="region of interest" description="Disordered" evidence="2">
    <location>
        <begin position="2214"/>
        <end position="2240"/>
    </location>
</feature>
<proteinExistence type="predicted"/>
<protein>
    <recommendedName>
        <fullName evidence="3">Phage tail tape measure protein domain-containing protein</fullName>
    </recommendedName>
</protein>
<dbReference type="PANTHER" id="PTHR32114">
    <property type="entry name" value="ABC TRANSPORTER ABCH.3"/>
    <property type="match status" value="1"/>
</dbReference>
<reference evidence="4 5" key="1">
    <citation type="submission" date="2014-07" db="EMBL/GenBank/DDBJ databases">
        <title>Draft genome of Clostridium celerecrescens 152B isolated from sediments associated with methane hydrate from Krishna Godavari basin.</title>
        <authorList>
            <person name="Honkalas V.S."/>
            <person name="Dabir A.P."/>
            <person name="Arora P."/>
            <person name="Dhakephalkar P.K."/>
        </authorList>
    </citation>
    <scope>NUCLEOTIDE SEQUENCE [LARGE SCALE GENOMIC DNA]</scope>
    <source>
        <strain evidence="4 5">152B</strain>
    </source>
</reference>
<dbReference type="PANTHER" id="PTHR32114:SF2">
    <property type="entry name" value="ABC TRANSPORTER ABCH.3"/>
    <property type="match status" value="1"/>
</dbReference>
<evidence type="ECO:0000313" key="4">
    <source>
        <dbReference type="EMBL" id="KEZ90099.1"/>
    </source>
</evidence>
<organism evidence="4 5">
    <name type="scientific">Lacrimispora celerecrescens</name>
    <dbReference type="NCBI Taxonomy" id="29354"/>
    <lineage>
        <taxon>Bacteria</taxon>
        <taxon>Bacillati</taxon>
        <taxon>Bacillota</taxon>
        <taxon>Clostridia</taxon>
        <taxon>Lachnospirales</taxon>
        <taxon>Lachnospiraceae</taxon>
        <taxon>Lacrimispora</taxon>
    </lineage>
</organism>
<gene>
    <name evidence="4" type="ORF">IO98_11445</name>
</gene>